<dbReference type="PANTHER" id="PTHR10845">
    <property type="entry name" value="REGULATOR OF G PROTEIN SIGNALING"/>
    <property type="match status" value="1"/>
</dbReference>
<dbReference type="GeneID" id="14870002"/>
<dbReference type="Pfam" id="PF00615">
    <property type="entry name" value="RGS"/>
    <property type="match status" value="2"/>
</dbReference>
<keyword evidence="4" id="KW-1185">Reference proteome</keyword>
<dbReference type="SUPFAM" id="SSF48097">
    <property type="entry name" value="Regulator of G-protein signaling, RGS"/>
    <property type="match status" value="1"/>
</dbReference>
<dbReference type="EMBL" id="GL883020">
    <property type="protein sequence ID" value="EGG17956.1"/>
    <property type="molecule type" value="Genomic_DNA"/>
</dbReference>
<accession>F4Q1T6</accession>
<dbReference type="InterPro" id="IPR016137">
    <property type="entry name" value="RGS"/>
</dbReference>
<dbReference type="KEGG" id="dfa:DFA_06622"/>
<dbReference type="SMART" id="SM00315">
    <property type="entry name" value="RGS"/>
    <property type="match status" value="1"/>
</dbReference>
<evidence type="ECO:0000256" key="1">
    <source>
        <dbReference type="SAM" id="MobiDB-lite"/>
    </source>
</evidence>
<dbReference type="InterPro" id="IPR044926">
    <property type="entry name" value="RGS_subdomain_2"/>
</dbReference>
<feature type="compositionally biased region" description="Low complexity" evidence="1">
    <location>
        <begin position="71"/>
        <end position="116"/>
    </location>
</feature>
<dbReference type="PANTHER" id="PTHR10845:SF273">
    <property type="entry name" value="RGS DOMAIN-CONTAINING PROTEIN"/>
    <property type="match status" value="1"/>
</dbReference>
<sequence length="241" mass="27613">MIYPNDVMNEVLRDEIGCNLFKNYLRTIYCSETLQFWMEIEMFKQVAPPAQNSQGSTGPLVAFSSAPIDQSSSSSNISSTTTTNNNNNNNNNNNTMSSADLSSSPPSPTNNGATTNKKNKSRRNSSDRKYLPQDDLRQKAQAIFDHYLENGSEFELNIDAISREHVRLRLSEEIDANIFDDVQKVVYESLWMDCFPPFTHTAAYHKYKQETGKCHLPEFLRISFKRKSPKNQVNFELKEMR</sequence>
<dbReference type="InterPro" id="IPR036305">
    <property type="entry name" value="RGS_sf"/>
</dbReference>
<dbReference type="RefSeq" id="XP_004356848.1">
    <property type="nucleotide sequence ID" value="XM_004356795.1"/>
</dbReference>
<evidence type="ECO:0000313" key="4">
    <source>
        <dbReference type="Proteomes" id="UP000007797"/>
    </source>
</evidence>
<gene>
    <name evidence="3" type="ORF">DFA_06622</name>
</gene>
<dbReference type="AlphaFoldDB" id="F4Q1T6"/>
<evidence type="ECO:0000313" key="3">
    <source>
        <dbReference type="EMBL" id="EGG17956.1"/>
    </source>
</evidence>
<dbReference type="Gene3D" id="1.10.167.10">
    <property type="entry name" value="Regulator of G-protein Signalling 4, domain 2"/>
    <property type="match status" value="1"/>
</dbReference>
<protein>
    <recommendedName>
        <fullName evidence="2">RGS domain-containing protein</fullName>
    </recommendedName>
</protein>
<evidence type="ECO:0000259" key="2">
    <source>
        <dbReference type="PROSITE" id="PS50132"/>
    </source>
</evidence>
<feature type="compositionally biased region" description="Basic and acidic residues" evidence="1">
    <location>
        <begin position="124"/>
        <end position="135"/>
    </location>
</feature>
<reference evidence="4" key="1">
    <citation type="journal article" date="2011" name="Genome Res.">
        <title>Phylogeny-wide analysis of social amoeba genomes highlights ancient origins for complex intercellular communication.</title>
        <authorList>
            <person name="Heidel A.J."/>
            <person name="Lawal H.M."/>
            <person name="Felder M."/>
            <person name="Schilde C."/>
            <person name="Helps N.R."/>
            <person name="Tunggal B."/>
            <person name="Rivero F."/>
            <person name="John U."/>
            <person name="Schleicher M."/>
            <person name="Eichinger L."/>
            <person name="Platzer M."/>
            <person name="Noegel A.A."/>
            <person name="Schaap P."/>
            <person name="Gloeckner G."/>
        </authorList>
    </citation>
    <scope>NUCLEOTIDE SEQUENCE [LARGE SCALE GENOMIC DNA]</scope>
    <source>
        <strain evidence="4">SH3</strain>
    </source>
</reference>
<proteinExistence type="predicted"/>
<dbReference type="PROSITE" id="PS50132">
    <property type="entry name" value="RGS"/>
    <property type="match status" value="1"/>
</dbReference>
<organism evidence="3 4">
    <name type="scientific">Cavenderia fasciculata</name>
    <name type="common">Slime mold</name>
    <name type="synonym">Dictyostelium fasciculatum</name>
    <dbReference type="NCBI Taxonomy" id="261658"/>
    <lineage>
        <taxon>Eukaryota</taxon>
        <taxon>Amoebozoa</taxon>
        <taxon>Evosea</taxon>
        <taxon>Eumycetozoa</taxon>
        <taxon>Dictyostelia</taxon>
        <taxon>Acytosteliales</taxon>
        <taxon>Cavenderiaceae</taxon>
        <taxon>Cavenderia</taxon>
    </lineage>
</organism>
<dbReference type="OrthoDB" id="196547at2759"/>
<feature type="region of interest" description="Disordered" evidence="1">
    <location>
        <begin position="49"/>
        <end position="135"/>
    </location>
</feature>
<feature type="domain" description="RGS" evidence="2">
    <location>
        <begin position="7"/>
        <end position="208"/>
    </location>
</feature>
<name>F4Q1T6_CACFS</name>
<dbReference type="Proteomes" id="UP000007797">
    <property type="component" value="Unassembled WGS sequence"/>
</dbReference>
<dbReference type="OMA" id="TIYCSET"/>